<evidence type="ECO:0000256" key="6">
    <source>
        <dbReference type="ARBA" id="ARBA00023268"/>
    </source>
</evidence>
<dbReference type="EC" id="2.7.7.42" evidence="7"/>
<evidence type="ECO:0000256" key="2">
    <source>
        <dbReference type="ARBA" id="ARBA00022695"/>
    </source>
</evidence>
<evidence type="ECO:0000256" key="4">
    <source>
        <dbReference type="ARBA" id="ARBA00022840"/>
    </source>
</evidence>
<feature type="domain" description="PII-uridylyltransferase/Glutamine-synthetase adenylyltransferase" evidence="9">
    <location>
        <begin position="850"/>
        <end position="926"/>
    </location>
</feature>
<dbReference type="SUPFAM" id="SSF81593">
    <property type="entry name" value="Nucleotidyltransferase substrate binding subunit/domain"/>
    <property type="match status" value="2"/>
</dbReference>
<comment type="similarity">
    <text evidence="7">Belongs to the GlnE family.</text>
</comment>
<evidence type="ECO:0000259" key="8">
    <source>
        <dbReference type="Pfam" id="PF03710"/>
    </source>
</evidence>
<proteinExistence type="inferred from homology"/>
<organism evidence="10 11">
    <name type="scientific">Alloalcanivorax xenomutans</name>
    <dbReference type="NCBI Taxonomy" id="1094342"/>
    <lineage>
        <taxon>Bacteria</taxon>
        <taxon>Pseudomonadati</taxon>
        <taxon>Pseudomonadota</taxon>
        <taxon>Gammaproteobacteria</taxon>
        <taxon>Oceanospirillales</taxon>
        <taxon>Alcanivoracaceae</taxon>
        <taxon>Alloalcanivorax</taxon>
    </lineage>
</organism>
<dbReference type="InterPro" id="IPR005190">
    <property type="entry name" value="GlnE_rpt_dom"/>
</dbReference>
<evidence type="ECO:0000313" key="10">
    <source>
        <dbReference type="EMBL" id="MCE7509422.1"/>
    </source>
</evidence>
<keyword evidence="10" id="KW-0436">Ligase</keyword>
<evidence type="ECO:0000256" key="3">
    <source>
        <dbReference type="ARBA" id="ARBA00022741"/>
    </source>
</evidence>
<feature type="region of interest" description="Adenylyl transferase" evidence="7">
    <location>
        <begin position="455"/>
        <end position="955"/>
    </location>
</feature>
<feature type="domain" description="Glutamate-ammonia ligase adenylyltransferase repeated" evidence="8">
    <location>
        <begin position="38"/>
        <end position="281"/>
    </location>
</feature>
<feature type="domain" description="Glutamate-ammonia ligase adenylyltransferase repeated" evidence="8">
    <location>
        <begin position="560"/>
        <end position="813"/>
    </location>
</feature>
<dbReference type="Gene3D" id="1.20.120.1510">
    <property type="match status" value="1"/>
</dbReference>
<dbReference type="GO" id="GO:0000820">
    <property type="term" value="P:regulation of glutamine family amino acid metabolic process"/>
    <property type="evidence" value="ECO:0007669"/>
    <property type="project" value="UniProtKB-UniRule"/>
</dbReference>
<dbReference type="GO" id="GO:0047388">
    <property type="term" value="F:[glutamine synthetase]-adenylyl-L-tyrosine phosphorylase activity"/>
    <property type="evidence" value="ECO:0007669"/>
    <property type="project" value="UniProtKB-EC"/>
</dbReference>
<comment type="catalytic activity">
    <reaction evidence="7">
        <text>[glutamine synthetase]-O(4)-(5'-adenylyl)-L-tyrosine + phosphate = [glutamine synthetase]-L-tyrosine + ADP</text>
        <dbReference type="Rhea" id="RHEA:43716"/>
        <dbReference type="Rhea" id="RHEA-COMP:10660"/>
        <dbReference type="Rhea" id="RHEA-COMP:10661"/>
        <dbReference type="ChEBI" id="CHEBI:43474"/>
        <dbReference type="ChEBI" id="CHEBI:46858"/>
        <dbReference type="ChEBI" id="CHEBI:83624"/>
        <dbReference type="ChEBI" id="CHEBI:456216"/>
        <dbReference type="EC" id="2.7.7.89"/>
    </reaction>
</comment>
<dbReference type="FunFam" id="1.20.120.330:FF:000005">
    <property type="entry name" value="Bifunctional glutamine synthetase adenylyltransferase/adenylyl-removing enzyme"/>
    <property type="match status" value="1"/>
</dbReference>
<dbReference type="InterPro" id="IPR043519">
    <property type="entry name" value="NT_sf"/>
</dbReference>
<evidence type="ECO:0000313" key="11">
    <source>
        <dbReference type="Proteomes" id="UP001107961"/>
    </source>
</evidence>
<evidence type="ECO:0000256" key="5">
    <source>
        <dbReference type="ARBA" id="ARBA00022842"/>
    </source>
</evidence>
<comment type="function">
    <text evidence="7">Involved in the regulation of glutamine synthetase GlnA, a key enzyme in the process to assimilate ammonia. When cellular nitrogen levels are high, the C-terminal adenylyl transferase (AT) inactivates GlnA by covalent transfer of an adenylyl group from ATP to specific tyrosine residue of GlnA, thus reducing its activity. Conversely, when nitrogen levels are low, the N-terminal adenylyl removase (AR) activates GlnA by removing the adenylyl group by phosphorolysis, increasing its activity. The regulatory region of GlnE binds the signal transduction protein PII (GlnB) which indicates the nitrogen status of the cell.</text>
</comment>
<dbReference type="HAMAP" id="MF_00802">
    <property type="entry name" value="GlnE"/>
    <property type="match status" value="1"/>
</dbReference>
<feature type="region of interest" description="Adenylyl removase" evidence="7">
    <location>
        <begin position="1"/>
        <end position="447"/>
    </location>
</feature>
<comment type="caution">
    <text evidence="10">The sequence shown here is derived from an EMBL/GenBank/DDBJ whole genome shotgun (WGS) entry which is preliminary data.</text>
</comment>
<dbReference type="Proteomes" id="UP001107961">
    <property type="component" value="Unassembled WGS sequence"/>
</dbReference>
<dbReference type="SUPFAM" id="SSF81301">
    <property type="entry name" value="Nucleotidyltransferase"/>
    <property type="match status" value="2"/>
</dbReference>
<dbReference type="Gene3D" id="1.10.4050.10">
    <property type="entry name" value="Glutamine synthase adenylyltransferase GlnE"/>
    <property type="match status" value="1"/>
</dbReference>
<reference evidence="10" key="1">
    <citation type="submission" date="2022-01" db="EMBL/GenBank/DDBJ databases">
        <authorList>
            <person name="Karlyshev A.V."/>
            <person name="Jaspars M."/>
        </authorList>
    </citation>
    <scope>NUCLEOTIDE SEQUENCE</scope>
    <source>
        <strain evidence="10">AGSA3-2</strain>
    </source>
</reference>
<dbReference type="GO" id="GO:0005524">
    <property type="term" value="F:ATP binding"/>
    <property type="evidence" value="ECO:0007669"/>
    <property type="project" value="UniProtKB-UniRule"/>
</dbReference>
<keyword evidence="4 7" id="KW-0067">ATP-binding</keyword>
<dbReference type="GO" id="GO:0005829">
    <property type="term" value="C:cytosol"/>
    <property type="evidence" value="ECO:0007669"/>
    <property type="project" value="TreeGrafter"/>
</dbReference>
<dbReference type="InterPro" id="IPR023057">
    <property type="entry name" value="GlnE"/>
</dbReference>
<evidence type="ECO:0000256" key="7">
    <source>
        <dbReference type="HAMAP-Rule" id="MF_00802"/>
    </source>
</evidence>
<protein>
    <recommendedName>
        <fullName evidence="7">Bifunctional glutamine synthetase adenylyltransferase/adenylyl-removing enzyme</fullName>
    </recommendedName>
    <alternativeName>
        <fullName evidence="7">ATP:glutamine synthetase adenylyltransferase</fullName>
    </alternativeName>
    <alternativeName>
        <fullName evidence="7">ATase</fullName>
    </alternativeName>
    <domain>
        <recommendedName>
            <fullName evidence="7">Glutamine synthetase adenylyl-L-tyrosine phosphorylase</fullName>
            <ecNumber evidence="7">2.7.7.89</ecNumber>
        </recommendedName>
        <alternativeName>
            <fullName evidence="7">Adenylyl removase</fullName>
            <shortName evidence="7">AR</shortName>
            <shortName evidence="7">AT-N</shortName>
        </alternativeName>
    </domain>
    <domain>
        <recommendedName>
            <fullName evidence="7">Glutamine synthetase adenylyl transferase</fullName>
            <ecNumber evidence="7">2.7.7.42</ecNumber>
        </recommendedName>
        <alternativeName>
            <fullName evidence="7">Adenylyl transferase</fullName>
            <shortName evidence="7">AT</shortName>
            <shortName evidence="7">AT-C</shortName>
        </alternativeName>
    </domain>
</protein>
<dbReference type="Pfam" id="PF08335">
    <property type="entry name" value="GlnD_UR_UTase"/>
    <property type="match status" value="2"/>
</dbReference>
<comment type="cofactor">
    <cofactor evidence="7">
        <name>Mg(2+)</name>
        <dbReference type="ChEBI" id="CHEBI:18420"/>
    </cofactor>
</comment>
<sequence>MTEPDYSGLPDDLAQLVGQHWQRFQEAGHTLPDALLADLPKVWAGSDFVAEQFIRDGELGPWLLEHSLNQRLDAMSLVAQVQQAVAACAGEDELKQVLRRLRQRHMARIIWRDLAGQGDYHSTVADLSLLADTLISCALEQLYDWARARQGTPTGPDGQPVKLVVFAMGKLGARELNLSSDIDLIFAYEHEGELEGERRALSYHQFFQRLGQQLIKALDQTTADGFVFRVDMRLRPWGKSGALAVGFDAMESYYETQGREWERYALIKMRPVAGDLQAGARLVERLNPFVYRRYIDYGAFQSLREMKSLIEREVNRKGMQADVKLGAGGIREVEFIVQAFQLIRGGQLPALRQPNLIQVLPLLLEQGLLPEDVVEELRDAYVFLRDVEHRLQAVADRQTQRLPDDEAGWERLTFAMGFSSRRVFERGLRRHRERVRFHFSQVIADPEQESDERQGDQDLVDVWQGRLEPEAAIATLANMGIQEAEQVHGLIHELRESRAVENMQRIGRDRLDRLMPLLLESLGYQGHGAVTAARLVAFIEAVLRRSAYIALLVENPGALTQLVKLSGASPWIAERLARHPVLLDELLDVGTLYSPPARTELDDELRQQLLRVAEDDLEQQMEVLRNFKQAHLLRVAASEVTQVLPLMKVSDYLTWLAESILNQVVMLAWEPLVERHGKPSRDSGQPCDPDFVVVGYGKLGGIELGHNSDLDLVFLHDAAPGGNTDGDKPVSNEQFYARLGQRIVHILSTRTMSGQLYEVDMRLRPSGKSGLLVSSMASFEKYQTQDAWTWEHQALVRARVVAGCNRARQAFDAIRHQVLCQPRDPRGLRDDVLAMRERMVTHLGSGEEGRFHLKQDPGGIVDIEFMVQYGVLRWASSHGELTRFTDNVRLLETLAALELMPAQDAGLLREAYLAYRSAAHRASLRKEKSIVDDAEFRDLREGVRAIWKQWFDLEE</sequence>
<comment type="catalytic activity">
    <reaction evidence="7">
        <text>[glutamine synthetase]-L-tyrosine + ATP = [glutamine synthetase]-O(4)-(5'-adenylyl)-L-tyrosine + diphosphate</text>
        <dbReference type="Rhea" id="RHEA:18589"/>
        <dbReference type="Rhea" id="RHEA-COMP:10660"/>
        <dbReference type="Rhea" id="RHEA-COMP:10661"/>
        <dbReference type="ChEBI" id="CHEBI:30616"/>
        <dbReference type="ChEBI" id="CHEBI:33019"/>
        <dbReference type="ChEBI" id="CHEBI:46858"/>
        <dbReference type="ChEBI" id="CHEBI:83624"/>
        <dbReference type="EC" id="2.7.7.42"/>
    </reaction>
</comment>
<keyword evidence="2 7" id="KW-0548">Nucleotidyltransferase</keyword>
<dbReference type="PANTHER" id="PTHR30621:SF0">
    <property type="entry name" value="BIFUNCTIONAL GLUTAMINE SYNTHETASE ADENYLYLTRANSFERASE_ADENYLYL-REMOVING ENZYME"/>
    <property type="match status" value="1"/>
</dbReference>
<evidence type="ECO:0000256" key="1">
    <source>
        <dbReference type="ARBA" id="ARBA00022679"/>
    </source>
</evidence>
<dbReference type="GO" id="GO:0000287">
    <property type="term" value="F:magnesium ion binding"/>
    <property type="evidence" value="ECO:0007669"/>
    <property type="project" value="UniProtKB-UniRule"/>
</dbReference>
<dbReference type="FunFam" id="3.30.460.10:FF:000009">
    <property type="entry name" value="Bifunctional glutamine synthetase adenylyltransferase/adenylyl-removing enzyme"/>
    <property type="match status" value="1"/>
</dbReference>
<keyword evidence="5 7" id="KW-0460">Magnesium</keyword>
<dbReference type="Gene3D" id="1.20.120.330">
    <property type="entry name" value="Nucleotidyltransferases domain 2"/>
    <property type="match status" value="2"/>
</dbReference>
<name>A0A9Q3W6X6_9GAMM</name>
<dbReference type="Pfam" id="PF03710">
    <property type="entry name" value="GlnE"/>
    <property type="match status" value="2"/>
</dbReference>
<dbReference type="CDD" id="cd05401">
    <property type="entry name" value="NT_GlnE_GlnD_like"/>
    <property type="match status" value="2"/>
</dbReference>
<dbReference type="RefSeq" id="WP_055098689.1">
    <property type="nucleotide sequence ID" value="NZ_CP102389.1"/>
</dbReference>
<dbReference type="Gene3D" id="3.30.460.10">
    <property type="entry name" value="Beta Polymerase, domain 2"/>
    <property type="match status" value="2"/>
</dbReference>
<dbReference type="EC" id="2.7.7.89" evidence="7"/>
<dbReference type="GO" id="GO:0008882">
    <property type="term" value="F:[glutamate-ammonia-ligase] adenylyltransferase activity"/>
    <property type="evidence" value="ECO:0007669"/>
    <property type="project" value="UniProtKB-UniRule"/>
</dbReference>
<dbReference type="AlphaFoldDB" id="A0A9Q3W6X6"/>
<dbReference type="PANTHER" id="PTHR30621">
    <property type="entry name" value="GLUTAMINE SYNTHETASE ADENYLYLTRANSFERASE"/>
    <property type="match status" value="1"/>
</dbReference>
<keyword evidence="11" id="KW-1185">Reference proteome</keyword>
<dbReference type="EMBL" id="JAJVKT010000014">
    <property type="protein sequence ID" value="MCE7509422.1"/>
    <property type="molecule type" value="Genomic_DNA"/>
</dbReference>
<keyword evidence="1 7" id="KW-0808">Transferase</keyword>
<dbReference type="GO" id="GO:0016874">
    <property type="term" value="F:ligase activity"/>
    <property type="evidence" value="ECO:0007669"/>
    <property type="project" value="UniProtKB-KW"/>
</dbReference>
<evidence type="ECO:0000259" key="9">
    <source>
        <dbReference type="Pfam" id="PF08335"/>
    </source>
</evidence>
<dbReference type="InterPro" id="IPR013546">
    <property type="entry name" value="PII_UdlTrfase/GS_AdlTrfase"/>
</dbReference>
<gene>
    <name evidence="7 10" type="primary">glnE</name>
    <name evidence="10" type="ORF">LZG35_12295</name>
</gene>
<keyword evidence="6 7" id="KW-0511">Multifunctional enzyme</keyword>
<accession>A0A9Q3W6X6</accession>
<keyword evidence="3 7" id="KW-0547">Nucleotide-binding</keyword>
<dbReference type="NCBIfam" id="NF008292">
    <property type="entry name" value="PRK11072.1"/>
    <property type="match status" value="1"/>
</dbReference>
<feature type="domain" description="PII-uridylyltransferase/Glutamine-synthetase adenylyltransferase" evidence="9">
    <location>
        <begin position="304"/>
        <end position="442"/>
    </location>
</feature>